<feature type="domain" description="BD-FAE-like" evidence="3">
    <location>
        <begin position="42"/>
        <end position="237"/>
    </location>
</feature>
<gene>
    <name evidence="4" type="ORF">M9B40_05325</name>
</gene>
<evidence type="ECO:0000313" key="5">
    <source>
        <dbReference type="Proteomes" id="UP001056381"/>
    </source>
</evidence>
<dbReference type="GO" id="GO:0016787">
    <property type="term" value="F:hydrolase activity"/>
    <property type="evidence" value="ECO:0007669"/>
    <property type="project" value="UniProtKB-KW"/>
</dbReference>
<name>A0A9Q8TY35_9GAMM</name>
<comment type="similarity">
    <text evidence="1">Belongs to the 'GDXG' lipolytic enzyme family.</text>
</comment>
<sequence length="275" mass="31507">MKLIILIIFFSSFLHTDSEHKPIEFTYGSHEKQKIDLYLGNSDKVLVWIHGGGWLFGDKSAKRWVRRFQNHFADHAELNVFMIGYRVGENTAPYAVDDVLCAYKKIEEEIESRGFSKKDIIVAGASAGGHLALFLSLSKQKISNKSCLLDLKPKAVVNLFGITEIEQTYKYLDETKFFSLSNYVRRWIPDEKKISEVTKELSPLYLADNQNIKVLTIHGTNDVWVPYSQAELLDQKLKDKHVLHTVVGGGHYGFSEEEDQAIRNKIKNFITEVHL</sequence>
<organism evidence="4 5">
    <name type="scientific">SAR86 cluster bacterium</name>
    <dbReference type="NCBI Taxonomy" id="2030880"/>
    <lineage>
        <taxon>Bacteria</taxon>
        <taxon>Pseudomonadati</taxon>
        <taxon>Pseudomonadota</taxon>
        <taxon>Gammaproteobacteria</taxon>
        <taxon>SAR86 cluster</taxon>
    </lineage>
</organism>
<evidence type="ECO:0000256" key="2">
    <source>
        <dbReference type="ARBA" id="ARBA00022801"/>
    </source>
</evidence>
<keyword evidence="5" id="KW-1185">Reference proteome</keyword>
<dbReference type="PROSITE" id="PS01173">
    <property type="entry name" value="LIPASE_GDXG_HIS"/>
    <property type="match status" value="1"/>
</dbReference>
<reference evidence="4" key="1">
    <citation type="submission" date="2022-05" db="EMBL/GenBank/DDBJ databases">
        <title>Single-amplified genomics reveal most streamlined microbe among free-living bacteria.</title>
        <authorList>
            <person name="Roda-Garcia J."/>
            <person name="Haro-Moreno J.M."/>
            <person name="Rodriguez-Valera F."/>
            <person name="Almagro-Moreno S."/>
            <person name="Lopez-Perez M."/>
        </authorList>
    </citation>
    <scope>NUCLEOTIDE SEQUENCE</scope>
    <source>
        <strain evidence="4">TMED112-D2-2</strain>
    </source>
</reference>
<dbReference type="Proteomes" id="UP001056381">
    <property type="component" value="Chromosome"/>
</dbReference>
<protein>
    <submittedName>
        <fullName evidence="4">Alpha/beta hydrolase</fullName>
    </submittedName>
</protein>
<dbReference type="SUPFAM" id="SSF53474">
    <property type="entry name" value="alpha/beta-Hydrolases"/>
    <property type="match status" value="1"/>
</dbReference>
<accession>A0A9Q8TY35</accession>
<dbReference type="PANTHER" id="PTHR48081">
    <property type="entry name" value="AB HYDROLASE SUPERFAMILY PROTEIN C4A8.06C"/>
    <property type="match status" value="1"/>
</dbReference>
<evidence type="ECO:0000313" key="4">
    <source>
        <dbReference type="EMBL" id="URQ63146.1"/>
    </source>
</evidence>
<dbReference type="AlphaFoldDB" id="A0A9Q8TY35"/>
<dbReference type="Gene3D" id="3.40.50.1820">
    <property type="entry name" value="alpha/beta hydrolase"/>
    <property type="match status" value="1"/>
</dbReference>
<dbReference type="InterPro" id="IPR002168">
    <property type="entry name" value="Lipase_GDXG_HIS_AS"/>
</dbReference>
<keyword evidence="2 4" id="KW-0378">Hydrolase</keyword>
<dbReference type="Pfam" id="PF20434">
    <property type="entry name" value="BD-FAE"/>
    <property type="match status" value="1"/>
</dbReference>
<evidence type="ECO:0000259" key="3">
    <source>
        <dbReference type="Pfam" id="PF20434"/>
    </source>
</evidence>
<dbReference type="InterPro" id="IPR029058">
    <property type="entry name" value="AB_hydrolase_fold"/>
</dbReference>
<dbReference type="InterPro" id="IPR049492">
    <property type="entry name" value="BD-FAE-like_dom"/>
</dbReference>
<dbReference type="EMBL" id="CP097966">
    <property type="protein sequence ID" value="URQ63146.1"/>
    <property type="molecule type" value="Genomic_DNA"/>
</dbReference>
<dbReference type="InterPro" id="IPR050300">
    <property type="entry name" value="GDXG_lipolytic_enzyme"/>
</dbReference>
<evidence type="ECO:0000256" key="1">
    <source>
        <dbReference type="ARBA" id="ARBA00010515"/>
    </source>
</evidence>
<proteinExistence type="inferred from homology"/>